<dbReference type="RefSeq" id="WP_252816261.1">
    <property type="nucleotide sequence ID" value="NZ_JAMXQS010000002.1"/>
</dbReference>
<protein>
    <submittedName>
        <fullName evidence="7">LLM class flavin-dependent oxidoreductase</fullName>
    </submittedName>
</protein>
<dbReference type="SUPFAM" id="SSF51679">
    <property type="entry name" value="Bacterial luciferase-like"/>
    <property type="match status" value="1"/>
</dbReference>
<evidence type="ECO:0000259" key="6">
    <source>
        <dbReference type="Pfam" id="PF00296"/>
    </source>
</evidence>
<dbReference type="PANTHER" id="PTHR30011:SF16">
    <property type="entry name" value="C2H2 FINGER DOMAIN TRANSCRIPTION FACTOR (EUROFUNG)-RELATED"/>
    <property type="match status" value="1"/>
</dbReference>
<evidence type="ECO:0000256" key="2">
    <source>
        <dbReference type="ARBA" id="ARBA00022643"/>
    </source>
</evidence>
<dbReference type="InterPro" id="IPR011251">
    <property type="entry name" value="Luciferase-like_dom"/>
</dbReference>
<dbReference type="Pfam" id="PF00296">
    <property type="entry name" value="Bac_luciferase"/>
    <property type="match status" value="1"/>
</dbReference>
<dbReference type="InterPro" id="IPR036661">
    <property type="entry name" value="Luciferase-like_sf"/>
</dbReference>
<keyword evidence="1" id="KW-0285">Flavoprotein</keyword>
<keyword evidence="3" id="KW-0560">Oxidoreductase</keyword>
<dbReference type="PANTHER" id="PTHR30011">
    <property type="entry name" value="ALKANESULFONATE MONOOXYGENASE-RELATED"/>
    <property type="match status" value="1"/>
</dbReference>
<dbReference type="InterPro" id="IPR051260">
    <property type="entry name" value="Diverse_substr_monoxygenases"/>
</dbReference>
<evidence type="ECO:0000313" key="8">
    <source>
        <dbReference type="Proteomes" id="UP001205906"/>
    </source>
</evidence>
<keyword evidence="8" id="KW-1185">Reference proteome</keyword>
<feature type="domain" description="Luciferase-like" evidence="6">
    <location>
        <begin position="19"/>
        <end position="194"/>
    </location>
</feature>
<evidence type="ECO:0000256" key="1">
    <source>
        <dbReference type="ARBA" id="ARBA00022630"/>
    </source>
</evidence>
<comment type="caution">
    <text evidence="7">The sequence shown here is derived from an EMBL/GenBank/DDBJ whole genome shotgun (WGS) entry which is preliminary data.</text>
</comment>
<evidence type="ECO:0000256" key="4">
    <source>
        <dbReference type="ARBA" id="ARBA00023033"/>
    </source>
</evidence>
<dbReference type="EMBL" id="JAMXQS010000002">
    <property type="protein sequence ID" value="MCO6048968.1"/>
    <property type="molecule type" value="Genomic_DNA"/>
</dbReference>
<evidence type="ECO:0000313" key="7">
    <source>
        <dbReference type="EMBL" id="MCO6048968.1"/>
    </source>
</evidence>
<feature type="compositionally biased region" description="Polar residues" evidence="5">
    <location>
        <begin position="243"/>
        <end position="253"/>
    </location>
</feature>
<keyword evidence="4" id="KW-0503">Monooxygenase</keyword>
<name>A0ABT1C394_9HYPH</name>
<accession>A0ABT1C394</accession>
<gene>
    <name evidence="7" type="ORF">NGM99_04085</name>
</gene>
<evidence type="ECO:0000256" key="5">
    <source>
        <dbReference type="SAM" id="MobiDB-lite"/>
    </source>
</evidence>
<proteinExistence type="predicted"/>
<reference evidence="7 8" key="1">
    <citation type="submission" date="2022-06" db="EMBL/GenBank/DDBJ databases">
        <title>Mesorhizobium sp. strain RP14 Genome sequencing and assembly.</title>
        <authorList>
            <person name="Kim I."/>
        </authorList>
    </citation>
    <scope>NUCLEOTIDE SEQUENCE [LARGE SCALE GENOMIC DNA]</scope>
    <source>
        <strain evidence="8">RP14(2022)</strain>
    </source>
</reference>
<keyword evidence="2" id="KW-0288">FMN</keyword>
<evidence type="ECO:0000256" key="3">
    <source>
        <dbReference type="ARBA" id="ARBA00023002"/>
    </source>
</evidence>
<feature type="region of interest" description="Disordered" evidence="5">
    <location>
        <begin position="240"/>
        <end position="265"/>
    </location>
</feature>
<dbReference type="Gene3D" id="3.20.20.30">
    <property type="entry name" value="Luciferase-like domain"/>
    <property type="match status" value="1"/>
</dbReference>
<sequence length="265" mass="28266">MPAALALSGPFATEPDSWHPATLLETVRAAEQAGLPFVILPDRIAAADGTGAWPDATLLAAWLAASTQTIGFLAATSAVGHQPYNLARRIASLDIISGGRTGWFVRNDDEANERAAFSGATRLPEGNSAERIAEFVSVVRGLWQSWDADALLLDRESGRFLDPSKMHVLNHQGPHFSVQGPLNVMRSPQDLPVLAVDGGTRDAEADLVITPNTFTIRGSDSEPHTLLVVENPAEAARLLASGPNDSPPKQATLRSRLGLIKETRS</sequence>
<organism evidence="7 8">
    <name type="scientific">Mesorhizobium liriopis</name>
    <dbReference type="NCBI Taxonomy" id="2953882"/>
    <lineage>
        <taxon>Bacteria</taxon>
        <taxon>Pseudomonadati</taxon>
        <taxon>Pseudomonadota</taxon>
        <taxon>Alphaproteobacteria</taxon>
        <taxon>Hyphomicrobiales</taxon>
        <taxon>Phyllobacteriaceae</taxon>
        <taxon>Mesorhizobium</taxon>
    </lineage>
</organism>
<dbReference type="Proteomes" id="UP001205906">
    <property type="component" value="Unassembled WGS sequence"/>
</dbReference>